<keyword evidence="1" id="KW-0732">Signal</keyword>
<accession>A0A7V7PKL0</accession>
<feature type="chain" id="PRO_5031511534" evidence="1">
    <location>
        <begin position="23"/>
        <end position="101"/>
    </location>
</feature>
<sequence>MMKSLALSAALAVAFALPAAKADSIDDVRLIDLWSSQKQVCKEGDEKSPDTWMACGRSDAFAAILAARGMCLDSGQDVWRVGNHATMVGGDARWRCSLVTS</sequence>
<feature type="signal peptide" evidence="1">
    <location>
        <begin position="1"/>
        <end position="22"/>
    </location>
</feature>
<evidence type="ECO:0000313" key="3">
    <source>
        <dbReference type="Proteomes" id="UP000432089"/>
    </source>
</evidence>
<evidence type="ECO:0000256" key="1">
    <source>
        <dbReference type="SAM" id="SignalP"/>
    </source>
</evidence>
<reference evidence="2 3" key="1">
    <citation type="submission" date="2019-09" db="EMBL/GenBank/DDBJ databases">
        <title>YIM 132180 draft genome.</title>
        <authorList>
            <person name="Zhang K."/>
        </authorList>
    </citation>
    <scope>NUCLEOTIDE SEQUENCE [LARGE SCALE GENOMIC DNA]</scope>
    <source>
        <strain evidence="2 3">YIM 132180</strain>
    </source>
</reference>
<dbReference type="AlphaFoldDB" id="A0A7V7PKL0"/>
<keyword evidence="3" id="KW-1185">Reference proteome</keyword>
<dbReference type="EMBL" id="VZDO01000023">
    <property type="protein sequence ID" value="KAB0676426.1"/>
    <property type="molecule type" value="Genomic_DNA"/>
</dbReference>
<protein>
    <submittedName>
        <fullName evidence="2">Uncharacterized protein</fullName>
    </submittedName>
</protein>
<gene>
    <name evidence="2" type="ORF">F6X38_21250</name>
</gene>
<organism evidence="2 3">
    <name type="scientific">Plantimonas leprariae</name>
    <dbReference type="NCBI Taxonomy" id="2615207"/>
    <lineage>
        <taxon>Bacteria</taxon>
        <taxon>Pseudomonadati</taxon>
        <taxon>Pseudomonadota</taxon>
        <taxon>Alphaproteobacteria</taxon>
        <taxon>Hyphomicrobiales</taxon>
        <taxon>Aurantimonadaceae</taxon>
        <taxon>Plantimonas</taxon>
    </lineage>
</organism>
<name>A0A7V7PKL0_9HYPH</name>
<dbReference type="Proteomes" id="UP000432089">
    <property type="component" value="Unassembled WGS sequence"/>
</dbReference>
<proteinExistence type="predicted"/>
<comment type="caution">
    <text evidence="2">The sequence shown here is derived from an EMBL/GenBank/DDBJ whole genome shotgun (WGS) entry which is preliminary data.</text>
</comment>
<evidence type="ECO:0000313" key="2">
    <source>
        <dbReference type="EMBL" id="KAB0676426.1"/>
    </source>
</evidence>